<dbReference type="Pfam" id="PF04043">
    <property type="entry name" value="PMEI"/>
    <property type="match status" value="1"/>
</dbReference>
<keyword evidence="5" id="KW-1185">Reference proteome</keyword>
<dbReference type="OrthoDB" id="1899334at2759"/>
<evidence type="ECO:0000256" key="2">
    <source>
        <dbReference type="SAM" id="SignalP"/>
    </source>
</evidence>
<evidence type="ECO:0000313" key="5">
    <source>
        <dbReference type="Proteomes" id="UP000595140"/>
    </source>
</evidence>
<dbReference type="Proteomes" id="UP000595140">
    <property type="component" value="Unassembled WGS sequence"/>
</dbReference>
<reference evidence="4 5" key="1">
    <citation type="submission" date="2018-04" db="EMBL/GenBank/DDBJ databases">
        <authorList>
            <person name="Vogel A."/>
        </authorList>
    </citation>
    <scope>NUCLEOTIDE SEQUENCE [LARGE SCALE GENOMIC DNA]</scope>
</reference>
<dbReference type="InterPro" id="IPR006501">
    <property type="entry name" value="Pectinesterase_inhib_dom"/>
</dbReference>
<evidence type="ECO:0000256" key="1">
    <source>
        <dbReference type="ARBA" id="ARBA00022729"/>
    </source>
</evidence>
<dbReference type="GO" id="GO:0004857">
    <property type="term" value="F:enzyme inhibitor activity"/>
    <property type="evidence" value="ECO:0007669"/>
    <property type="project" value="InterPro"/>
</dbReference>
<keyword evidence="1 2" id="KW-0732">Signal</keyword>
<sequence length="174" mass="17692">MKNNTPAAAAAASPLVIIITTVVMATLAAEAAAAGDKERADALKAINDALSATNSALKAITPLKGTAKALADCADTLGDAVTRMSASSGKLRVKSDAQTWMSAAVTDFTTCNDGLKGANVSSAVSRWIATASTWCLGVEEAVPFLPFQCIGYSCVGSPSSFNICSSPSTNQNQN</sequence>
<dbReference type="NCBIfam" id="TIGR01614">
    <property type="entry name" value="PME_inhib"/>
    <property type="match status" value="1"/>
</dbReference>
<evidence type="ECO:0000313" key="4">
    <source>
        <dbReference type="EMBL" id="VFQ78123.1"/>
    </source>
</evidence>
<protein>
    <recommendedName>
        <fullName evidence="3">Pectinesterase inhibitor domain-containing protein</fullName>
    </recommendedName>
</protein>
<proteinExistence type="predicted"/>
<feature type="signal peptide" evidence="2">
    <location>
        <begin position="1"/>
        <end position="33"/>
    </location>
</feature>
<accession>A0A484LNK5</accession>
<dbReference type="EMBL" id="OOIL02001788">
    <property type="protein sequence ID" value="VFQ78123.1"/>
    <property type="molecule type" value="Genomic_DNA"/>
</dbReference>
<dbReference type="SUPFAM" id="SSF101148">
    <property type="entry name" value="Plant invertase/pectin methylesterase inhibitor"/>
    <property type="match status" value="1"/>
</dbReference>
<gene>
    <name evidence="4" type="ORF">CCAM_LOCUS19899</name>
</gene>
<dbReference type="Gene3D" id="1.20.140.40">
    <property type="entry name" value="Invertase/pectin methylesterase inhibitor family protein"/>
    <property type="match status" value="1"/>
</dbReference>
<feature type="chain" id="PRO_5019814760" description="Pectinesterase inhibitor domain-containing protein" evidence="2">
    <location>
        <begin position="34"/>
        <end position="174"/>
    </location>
</feature>
<dbReference type="InterPro" id="IPR051955">
    <property type="entry name" value="PME_Inhibitor"/>
</dbReference>
<dbReference type="SMART" id="SM00856">
    <property type="entry name" value="PMEI"/>
    <property type="match status" value="1"/>
</dbReference>
<dbReference type="PANTHER" id="PTHR31080">
    <property type="entry name" value="PECTINESTERASE INHIBITOR-LIKE"/>
    <property type="match status" value="1"/>
</dbReference>
<dbReference type="InterPro" id="IPR035513">
    <property type="entry name" value="Invertase/methylesterase_inhib"/>
</dbReference>
<feature type="domain" description="Pectinesterase inhibitor" evidence="3">
    <location>
        <begin position="11"/>
        <end position="136"/>
    </location>
</feature>
<dbReference type="PANTHER" id="PTHR31080:SF296">
    <property type="entry name" value="OS05G0360900 PROTEIN"/>
    <property type="match status" value="1"/>
</dbReference>
<dbReference type="AlphaFoldDB" id="A0A484LNK5"/>
<organism evidence="4 5">
    <name type="scientific">Cuscuta campestris</name>
    <dbReference type="NCBI Taxonomy" id="132261"/>
    <lineage>
        <taxon>Eukaryota</taxon>
        <taxon>Viridiplantae</taxon>
        <taxon>Streptophyta</taxon>
        <taxon>Embryophyta</taxon>
        <taxon>Tracheophyta</taxon>
        <taxon>Spermatophyta</taxon>
        <taxon>Magnoliopsida</taxon>
        <taxon>eudicotyledons</taxon>
        <taxon>Gunneridae</taxon>
        <taxon>Pentapetalae</taxon>
        <taxon>asterids</taxon>
        <taxon>lamiids</taxon>
        <taxon>Solanales</taxon>
        <taxon>Convolvulaceae</taxon>
        <taxon>Cuscuteae</taxon>
        <taxon>Cuscuta</taxon>
        <taxon>Cuscuta subgen. Grammica</taxon>
        <taxon>Cuscuta sect. Cleistogrammica</taxon>
    </lineage>
</organism>
<evidence type="ECO:0000259" key="3">
    <source>
        <dbReference type="SMART" id="SM00856"/>
    </source>
</evidence>
<name>A0A484LNK5_9ASTE</name>